<reference evidence="3" key="1">
    <citation type="submission" date="2013-01" db="EMBL/GenBank/DDBJ databases">
        <title>Draft Genome Sequence of a Mulberry Tree, Morus notabilis C.K. Schneid.</title>
        <authorList>
            <person name="He N."/>
            <person name="Zhao S."/>
        </authorList>
    </citation>
    <scope>NUCLEOTIDE SEQUENCE</scope>
</reference>
<evidence type="ECO:0000313" key="3">
    <source>
        <dbReference type="Proteomes" id="UP000030645"/>
    </source>
</evidence>
<keyword evidence="3" id="KW-1185">Reference proteome</keyword>
<organism evidence="2 3">
    <name type="scientific">Morus notabilis</name>
    <dbReference type="NCBI Taxonomy" id="981085"/>
    <lineage>
        <taxon>Eukaryota</taxon>
        <taxon>Viridiplantae</taxon>
        <taxon>Streptophyta</taxon>
        <taxon>Embryophyta</taxon>
        <taxon>Tracheophyta</taxon>
        <taxon>Spermatophyta</taxon>
        <taxon>Magnoliopsida</taxon>
        <taxon>eudicotyledons</taxon>
        <taxon>Gunneridae</taxon>
        <taxon>Pentapetalae</taxon>
        <taxon>rosids</taxon>
        <taxon>fabids</taxon>
        <taxon>Rosales</taxon>
        <taxon>Moraceae</taxon>
        <taxon>Moreae</taxon>
        <taxon>Morus</taxon>
    </lineage>
</organism>
<protein>
    <recommendedName>
        <fullName evidence="1">F-box associated beta-propeller type 1 domain-containing protein</fullName>
    </recommendedName>
</protein>
<name>W9QYG6_9ROSA</name>
<dbReference type="STRING" id="981085.W9QYG6"/>
<dbReference type="AlphaFoldDB" id="W9QYG6"/>
<sequence>MSWLPPESLLQVKCVEKSWYNLINKLIKNPIFVVKHSNNSKKKKVTSLVIFTSYKGIRVGSLTIYNDEDNKSDLRCVEKDFEPLVRKHSGLFKYVIPTFVDVSHCNGIICFVDCLKKRFSLCNPATGESKLIPDPCFPKDLGKFGIGYDHIAKVYKVVRIVRYFRFFIAEVYTPGDDDWREIEFDREQITHRHSFSHVYCKGLYYWLSDKIRYKHNKIVMSSFDMHSEEFRSIRLPGILESKDYNPSAYGNSLTVWNESVVLFCFPRKEWLKTKPIEMWVMDQGHQISQSWTKHVSINTEGIDNFKFPTVFLNSEELLIQASHEGLFSYNIRTRQTKSIRKGEVKWYQTFDYVKSLVSIDGEYP</sequence>
<dbReference type="PANTHER" id="PTHR31672">
    <property type="entry name" value="BNACNNG10540D PROTEIN"/>
    <property type="match status" value="1"/>
</dbReference>
<evidence type="ECO:0000259" key="1">
    <source>
        <dbReference type="Pfam" id="PF07734"/>
    </source>
</evidence>
<dbReference type="PANTHER" id="PTHR31672:SF13">
    <property type="entry name" value="F-BOX PROTEIN CPR30-LIKE"/>
    <property type="match status" value="1"/>
</dbReference>
<dbReference type="Proteomes" id="UP000030645">
    <property type="component" value="Unassembled WGS sequence"/>
</dbReference>
<accession>W9QYG6</accession>
<dbReference type="InterPro" id="IPR017451">
    <property type="entry name" value="F-box-assoc_interact_dom"/>
</dbReference>
<dbReference type="KEGG" id="mnt:21398736"/>
<gene>
    <name evidence="2" type="ORF">L484_015650</name>
</gene>
<dbReference type="EMBL" id="KE344357">
    <property type="protein sequence ID" value="EXB58316.1"/>
    <property type="molecule type" value="Genomic_DNA"/>
</dbReference>
<dbReference type="InterPro" id="IPR050796">
    <property type="entry name" value="SCF_F-box_component"/>
</dbReference>
<proteinExistence type="predicted"/>
<feature type="domain" description="F-box associated beta-propeller type 1" evidence="1">
    <location>
        <begin position="99"/>
        <end position="359"/>
    </location>
</feature>
<dbReference type="InterPro" id="IPR006527">
    <property type="entry name" value="F-box-assoc_dom_typ1"/>
</dbReference>
<dbReference type="Pfam" id="PF07734">
    <property type="entry name" value="FBA_1"/>
    <property type="match status" value="1"/>
</dbReference>
<dbReference type="OrthoDB" id="1644187at2759"/>
<dbReference type="NCBIfam" id="TIGR01640">
    <property type="entry name" value="F_box_assoc_1"/>
    <property type="match status" value="1"/>
</dbReference>
<evidence type="ECO:0000313" key="2">
    <source>
        <dbReference type="EMBL" id="EXB58316.1"/>
    </source>
</evidence>